<dbReference type="STRING" id="1835702.A0A1F5L3U8"/>
<sequence length="283" mass="31973">MALEPTAVSSLEVPGPRDVAVKEFAICAALRQLGLNPYHFSEASKNKNNEHFQLWLQAVRAKYDGIGTCFRKEDFDRILWNYDVLPLILSSGALSDDPCCLFIDELLSAYPDAKVILTIRDRTAWLHSMQRFILEILSWRSMRLLSYLDPEFTGPYQALLNRTTTVLSQGRPPCAPSSVPALLASFDSHYERVRTAVPADRLLEFHPGKGWEPLCEFLGVKVPEEAFPHLNSGSEAMKLEVELYWDRWAAVGRRFGKRLIFSLGFWGLLERCGGGQFGTGSMR</sequence>
<dbReference type="Pfam" id="PF17784">
    <property type="entry name" value="Sulfotransfer_4"/>
    <property type="match status" value="1"/>
</dbReference>
<reference evidence="1 2" key="1">
    <citation type="journal article" date="2016" name="Sci. Rep.">
        <title>Penicillium arizonense, a new, genome sequenced fungal species, reveals a high chemical diversity in secreted metabolites.</title>
        <authorList>
            <person name="Grijseels S."/>
            <person name="Nielsen J.C."/>
            <person name="Randelovic M."/>
            <person name="Nielsen J."/>
            <person name="Nielsen K.F."/>
            <person name="Workman M."/>
            <person name="Frisvad J.C."/>
        </authorList>
    </citation>
    <scope>NUCLEOTIDE SEQUENCE [LARGE SCALE GENOMIC DNA]</scope>
    <source>
        <strain evidence="1 2">CBS 141311</strain>
    </source>
</reference>
<comment type="caution">
    <text evidence="1">The sequence shown here is derived from an EMBL/GenBank/DDBJ whole genome shotgun (WGS) entry which is preliminary data.</text>
</comment>
<gene>
    <name evidence="1" type="ORF">PENARI_c037G06363</name>
</gene>
<accession>A0A1F5L3U8</accession>
<dbReference type="GeneID" id="34581656"/>
<keyword evidence="2" id="KW-1185">Reference proteome</keyword>
<dbReference type="EMBL" id="LXJU01000037">
    <property type="protein sequence ID" value="OGE47737.1"/>
    <property type="molecule type" value="Genomic_DNA"/>
</dbReference>
<protein>
    <recommendedName>
        <fullName evidence="3">Sulfotransferase domain-containing protein</fullName>
    </recommendedName>
</protein>
<dbReference type="PANTHER" id="PTHR36978:SF4">
    <property type="entry name" value="P-LOOP CONTAINING NUCLEOSIDE TRIPHOSPHATE HYDROLASE PROTEIN"/>
    <property type="match status" value="1"/>
</dbReference>
<name>A0A1F5L3U8_PENAI</name>
<dbReference type="InterPro" id="IPR040632">
    <property type="entry name" value="Sulfotransfer_4"/>
</dbReference>
<proteinExistence type="predicted"/>
<dbReference type="SUPFAM" id="SSF52540">
    <property type="entry name" value="P-loop containing nucleoside triphosphate hydrolases"/>
    <property type="match status" value="1"/>
</dbReference>
<organism evidence="1 2">
    <name type="scientific">Penicillium arizonense</name>
    <dbReference type="NCBI Taxonomy" id="1835702"/>
    <lineage>
        <taxon>Eukaryota</taxon>
        <taxon>Fungi</taxon>
        <taxon>Dikarya</taxon>
        <taxon>Ascomycota</taxon>
        <taxon>Pezizomycotina</taxon>
        <taxon>Eurotiomycetes</taxon>
        <taxon>Eurotiomycetidae</taxon>
        <taxon>Eurotiales</taxon>
        <taxon>Aspergillaceae</taxon>
        <taxon>Penicillium</taxon>
    </lineage>
</organism>
<dbReference type="OrthoDB" id="408152at2759"/>
<dbReference type="Gene3D" id="3.40.50.300">
    <property type="entry name" value="P-loop containing nucleotide triphosphate hydrolases"/>
    <property type="match status" value="1"/>
</dbReference>
<dbReference type="RefSeq" id="XP_022483195.1">
    <property type="nucleotide sequence ID" value="XM_022636922.1"/>
</dbReference>
<evidence type="ECO:0008006" key="3">
    <source>
        <dbReference type="Google" id="ProtNLM"/>
    </source>
</evidence>
<evidence type="ECO:0000313" key="2">
    <source>
        <dbReference type="Proteomes" id="UP000177622"/>
    </source>
</evidence>
<dbReference type="Proteomes" id="UP000177622">
    <property type="component" value="Unassembled WGS sequence"/>
</dbReference>
<evidence type="ECO:0000313" key="1">
    <source>
        <dbReference type="EMBL" id="OGE47737.1"/>
    </source>
</evidence>
<dbReference type="InterPro" id="IPR027417">
    <property type="entry name" value="P-loop_NTPase"/>
</dbReference>
<dbReference type="PANTHER" id="PTHR36978">
    <property type="entry name" value="P-LOOP CONTAINING NUCLEOTIDE TRIPHOSPHATE HYDROLASE"/>
    <property type="match status" value="1"/>
</dbReference>
<dbReference type="AlphaFoldDB" id="A0A1F5L3U8"/>